<name>A0A8S4G9M8_PLUXY</name>
<gene>
    <name evidence="7" type="ORF">PLXY2_LOCUS15430</name>
</gene>
<dbReference type="Pfam" id="PF00089">
    <property type="entry name" value="Trypsin"/>
    <property type="match status" value="1"/>
</dbReference>
<feature type="signal peptide" evidence="5">
    <location>
        <begin position="1"/>
        <end position="18"/>
    </location>
</feature>
<evidence type="ECO:0000256" key="5">
    <source>
        <dbReference type="SAM" id="SignalP"/>
    </source>
</evidence>
<evidence type="ECO:0000313" key="8">
    <source>
        <dbReference type="Proteomes" id="UP000653454"/>
    </source>
</evidence>
<dbReference type="InterPro" id="IPR050430">
    <property type="entry name" value="Peptidase_S1"/>
</dbReference>
<evidence type="ECO:0000259" key="6">
    <source>
        <dbReference type="PROSITE" id="PS50240"/>
    </source>
</evidence>
<dbReference type="Gene3D" id="2.40.10.10">
    <property type="entry name" value="Trypsin-like serine proteases"/>
    <property type="match status" value="2"/>
</dbReference>
<keyword evidence="1" id="KW-0645">Protease</keyword>
<keyword evidence="5" id="KW-0732">Signal</keyword>
<dbReference type="EMBL" id="CAJHNJ030000192">
    <property type="protein sequence ID" value="CAG9137180.1"/>
    <property type="molecule type" value="Genomic_DNA"/>
</dbReference>
<dbReference type="AlphaFoldDB" id="A0A8S4G9M8"/>
<proteinExistence type="predicted"/>
<evidence type="ECO:0000256" key="2">
    <source>
        <dbReference type="ARBA" id="ARBA00022801"/>
    </source>
</evidence>
<protein>
    <submittedName>
        <fullName evidence="7">(diamondback moth) hypothetical protein</fullName>
    </submittedName>
</protein>
<reference evidence="7" key="1">
    <citation type="submission" date="2020-11" db="EMBL/GenBank/DDBJ databases">
        <authorList>
            <person name="Whiteford S."/>
        </authorList>
    </citation>
    <scope>NUCLEOTIDE SEQUENCE</scope>
</reference>
<accession>A0A8S4G9M8</accession>
<dbReference type="PANTHER" id="PTHR24276">
    <property type="entry name" value="POLYSERASE-RELATED"/>
    <property type="match status" value="1"/>
</dbReference>
<organism evidence="7 8">
    <name type="scientific">Plutella xylostella</name>
    <name type="common">Diamondback moth</name>
    <name type="synonym">Plutella maculipennis</name>
    <dbReference type="NCBI Taxonomy" id="51655"/>
    <lineage>
        <taxon>Eukaryota</taxon>
        <taxon>Metazoa</taxon>
        <taxon>Ecdysozoa</taxon>
        <taxon>Arthropoda</taxon>
        <taxon>Hexapoda</taxon>
        <taxon>Insecta</taxon>
        <taxon>Pterygota</taxon>
        <taxon>Neoptera</taxon>
        <taxon>Endopterygota</taxon>
        <taxon>Lepidoptera</taxon>
        <taxon>Glossata</taxon>
        <taxon>Ditrysia</taxon>
        <taxon>Yponomeutoidea</taxon>
        <taxon>Plutellidae</taxon>
        <taxon>Plutella</taxon>
    </lineage>
</organism>
<feature type="domain" description="Peptidase S1" evidence="6">
    <location>
        <begin position="33"/>
        <end position="272"/>
    </location>
</feature>
<dbReference type="SUPFAM" id="SSF50494">
    <property type="entry name" value="Trypsin-like serine proteases"/>
    <property type="match status" value="1"/>
</dbReference>
<keyword evidence="3" id="KW-0720">Serine protease</keyword>
<dbReference type="InterPro" id="IPR009003">
    <property type="entry name" value="Peptidase_S1_PA"/>
</dbReference>
<dbReference type="GO" id="GO:0004252">
    <property type="term" value="F:serine-type endopeptidase activity"/>
    <property type="evidence" value="ECO:0007669"/>
    <property type="project" value="InterPro"/>
</dbReference>
<dbReference type="GO" id="GO:0006508">
    <property type="term" value="P:proteolysis"/>
    <property type="evidence" value="ECO:0007669"/>
    <property type="project" value="UniProtKB-KW"/>
</dbReference>
<evidence type="ECO:0000256" key="3">
    <source>
        <dbReference type="ARBA" id="ARBA00022825"/>
    </source>
</evidence>
<keyword evidence="4" id="KW-1015">Disulfide bond</keyword>
<dbReference type="InterPro" id="IPR001254">
    <property type="entry name" value="Trypsin_dom"/>
</dbReference>
<dbReference type="PANTHER" id="PTHR24276:SF98">
    <property type="entry name" value="FI18310P1-RELATED"/>
    <property type="match status" value="1"/>
</dbReference>
<evidence type="ECO:0000256" key="4">
    <source>
        <dbReference type="ARBA" id="ARBA00023157"/>
    </source>
</evidence>
<dbReference type="Proteomes" id="UP000653454">
    <property type="component" value="Unassembled WGS sequence"/>
</dbReference>
<sequence length="303" mass="34010">MYLLSPFLLSLLLQFSNSEYSSDEYIKYKKLQHINGNPLSSKSYPYVAAILKKYSYLCSGVLVSNLWVLSAGDPLFTIGESYRILRVRLGSTNYKKGGILTGIQYFEIHPNFDDSKPAFDLAMIRLAAPVESTRFVKPIRLLGSRVDTQHYGVTFWTPDPNPEDKHLPEKERLTRRRVLQVTHVHATEPLKCAKYVTALKIRDTGSLLCLDLPSSVVPSCTRISGAAVVTNRNLWGIVSSWRPENCQKRTSPALVNLVTVPATARWIHSTIADNPWTTKNDTVKSVEEYSSVDDDEDSGANNI</sequence>
<feature type="chain" id="PRO_5035855546" evidence="5">
    <location>
        <begin position="19"/>
        <end position="303"/>
    </location>
</feature>
<keyword evidence="8" id="KW-1185">Reference proteome</keyword>
<evidence type="ECO:0000256" key="1">
    <source>
        <dbReference type="ARBA" id="ARBA00022670"/>
    </source>
</evidence>
<dbReference type="SMART" id="SM00020">
    <property type="entry name" value="Tryp_SPc"/>
    <property type="match status" value="1"/>
</dbReference>
<dbReference type="PROSITE" id="PS50240">
    <property type="entry name" value="TRYPSIN_DOM"/>
    <property type="match status" value="1"/>
</dbReference>
<comment type="caution">
    <text evidence="7">The sequence shown here is derived from an EMBL/GenBank/DDBJ whole genome shotgun (WGS) entry which is preliminary data.</text>
</comment>
<keyword evidence="2" id="KW-0378">Hydrolase</keyword>
<evidence type="ECO:0000313" key="7">
    <source>
        <dbReference type="EMBL" id="CAG9137180.1"/>
    </source>
</evidence>
<dbReference type="InterPro" id="IPR043504">
    <property type="entry name" value="Peptidase_S1_PA_chymotrypsin"/>
</dbReference>